<dbReference type="AlphaFoldDB" id="A0A3B0XPU1"/>
<accession>A0A3B0XPU1</accession>
<name>A0A3B0XPU1_9ZZZZ</name>
<reference evidence="1" key="1">
    <citation type="submission" date="2018-06" db="EMBL/GenBank/DDBJ databases">
        <authorList>
            <person name="Zhirakovskaya E."/>
        </authorList>
    </citation>
    <scope>NUCLEOTIDE SEQUENCE</scope>
</reference>
<evidence type="ECO:0000313" key="1">
    <source>
        <dbReference type="EMBL" id="VAW58376.1"/>
    </source>
</evidence>
<gene>
    <name evidence="1" type="ORF">MNBD_GAMMA11-2992</name>
</gene>
<feature type="non-terminal residue" evidence="1">
    <location>
        <position position="1"/>
    </location>
</feature>
<protein>
    <submittedName>
        <fullName evidence="1">Uncharacterized protein</fullName>
    </submittedName>
</protein>
<sequence length="44" mass="4867">VLASLTTVKLMGIAEAVEVYNKVADAINAQALKLFEIIFIWDFP</sequence>
<dbReference type="EMBL" id="UOFG01000035">
    <property type="protein sequence ID" value="VAW58376.1"/>
    <property type="molecule type" value="Genomic_DNA"/>
</dbReference>
<proteinExistence type="predicted"/>
<organism evidence="1">
    <name type="scientific">hydrothermal vent metagenome</name>
    <dbReference type="NCBI Taxonomy" id="652676"/>
    <lineage>
        <taxon>unclassified sequences</taxon>
        <taxon>metagenomes</taxon>
        <taxon>ecological metagenomes</taxon>
    </lineage>
</organism>